<feature type="domain" description="EamA" evidence="8">
    <location>
        <begin position="160"/>
        <end position="300"/>
    </location>
</feature>
<evidence type="ECO:0000256" key="5">
    <source>
        <dbReference type="ARBA" id="ARBA00023136"/>
    </source>
</evidence>
<dbReference type="InterPro" id="IPR000620">
    <property type="entry name" value="EamA_dom"/>
</dbReference>
<evidence type="ECO:0000256" key="7">
    <source>
        <dbReference type="SAM" id="Phobius"/>
    </source>
</evidence>
<comment type="similarity">
    <text evidence="2">Belongs to the EamA transporter family.</text>
</comment>
<evidence type="ECO:0000256" key="4">
    <source>
        <dbReference type="ARBA" id="ARBA00022989"/>
    </source>
</evidence>
<evidence type="ECO:0000256" key="1">
    <source>
        <dbReference type="ARBA" id="ARBA00004141"/>
    </source>
</evidence>
<feature type="transmembrane region" description="Helical" evidence="7">
    <location>
        <begin position="50"/>
        <end position="68"/>
    </location>
</feature>
<proteinExistence type="inferred from homology"/>
<feature type="region of interest" description="Disordered" evidence="6">
    <location>
        <begin position="305"/>
        <end position="351"/>
    </location>
</feature>
<keyword evidence="4 7" id="KW-1133">Transmembrane helix</keyword>
<accession>A0ABP6LUU9</accession>
<dbReference type="Proteomes" id="UP001500236">
    <property type="component" value="Unassembled WGS sequence"/>
</dbReference>
<protein>
    <submittedName>
        <fullName evidence="9">EamA family transporter</fullName>
    </submittedName>
</protein>
<feature type="domain" description="EamA" evidence="8">
    <location>
        <begin position="23"/>
        <end position="147"/>
    </location>
</feature>
<comment type="caution">
    <text evidence="9">The sequence shown here is derived from an EMBL/GenBank/DDBJ whole genome shotgun (WGS) entry which is preliminary data.</text>
</comment>
<keyword evidence="10" id="KW-1185">Reference proteome</keyword>
<feature type="transmembrane region" description="Helical" evidence="7">
    <location>
        <begin position="227"/>
        <end position="252"/>
    </location>
</feature>
<dbReference type="InterPro" id="IPR050638">
    <property type="entry name" value="AA-Vitamin_Transporters"/>
</dbReference>
<evidence type="ECO:0000259" key="8">
    <source>
        <dbReference type="Pfam" id="PF00892"/>
    </source>
</evidence>
<gene>
    <name evidence="9" type="ORF">GCM10010529_06870</name>
</gene>
<evidence type="ECO:0000313" key="10">
    <source>
        <dbReference type="Proteomes" id="UP001500236"/>
    </source>
</evidence>
<feature type="transmembrane region" description="Helical" evidence="7">
    <location>
        <begin position="103"/>
        <end position="125"/>
    </location>
</feature>
<dbReference type="Pfam" id="PF00892">
    <property type="entry name" value="EamA"/>
    <property type="match status" value="2"/>
</dbReference>
<keyword evidence="5 7" id="KW-0472">Membrane</keyword>
<feature type="transmembrane region" description="Helical" evidence="7">
    <location>
        <begin position="23"/>
        <end position="44"/>
    </location>
</feature>
<evidence type="ECO:0000256" key="6">
    <source>
        <dbReference type="SAM" id="MobiDB-lite"/>
    </source>
</evidence>
<reference evidence="10" key="1">
    <citation type="journal article" date="2019" name="Int. J. Syst. Evol. Microbiol.">
        <title>The Global Catalogue of Microorganisms (GCM) 10K type strain sequencing project: providing services to taxonomists for standard genome sequencing and annotation.</title>
        <authorList>
            <consortium name="The Broad Institute Genomics Platform"/>
            <consortium name="The Broad Institute Genome Sequencing Center for Infectious Disease"/>
            <person name="Wu L."/>
            <person name="Ma J."/>
        </authorList>
    </citation>
    <scope>NUCLEOTIDE SEQUENCE [LARGE SCALE GENOMIC DNA]</scope>
    <source>
        <strain evidence="10">JCM 14309</strain>
    </source>
</reference>
<feature type="transmembrane region" description="Helical" evidence="7">
    <location>
        <begin position="134"/>
        <end position="151"/>
    </location>
</feature>
<evidence type="ECO:0000313" key="9">
    <source>
        <dbReference type="EMBL" id="GAA3055523.1"/>
    </source>
</evidence>
<feature type="transmembrane region" description="Helical" evidence="7">
    <location>
        <begin position="259"/>
        <end position="277"/>
    </location>
</feature>
<name>A0ABP6LUU9_9MICC</name>
<dbReference type="EMBL" id="BAAAVT010000004">
    <property type="protein sequence ID" value="GAA3055523.1"/>
    <property type="molecule type" value="Genomic_DNA"/>
</dbReference>
<keyword evidence="3 7" id="KW-0812">Transmembrane</keyword>
<feature type="transmembrane region" description="Helical" evidence="7">
    <location>
        <begin position="188"/>
        <end position="207"/>
    </location>
</feature>
<evidence type="ECO:0000256" key="2">
    <source>
        <dbReference type="ARBA" id="ARBA00007362"/>
    </source>
</evidence>
<evidence type="ECO:0000256" key="3">
    <source>
        <dbReference type="ARBA" id="ARBA00022692"/>
    </source>
</evidence>
<comment type="subcellular location">
    <subcellularLocation>
        <location evidence="1">Membrane</location>
        <topology evidence="1">Multi-pass membrane protein</topology>
    </subcellularLocation>
</comment>
<organism evidence="9 10">
    <name type="scientific">Nesterenkonia aethiopica</name>
    <dbReference type="NCBI Taxonomy" id="269144"/>
    <lineage>
        <taxon>Bacteria</taxon>
        <taxon>Bacillati</taxon>
        <taxon>Actinomycetota</taxon>
        <taxon>Actinomycetes</taxon>
        <taxon>Micrococcales</taxon>
        <taxon>Micrococcaceae</taxon>
        <taxon>Nesterenkonia</taxon>
    </lineage>
</organism>
<feature type="transmembrane region" description="Helical" evidence="7">
    <location>
        <begin position="283"/>
        <end position="300"/>
    </location>
</feature>
<dbReference type="PANTHER" id="PTHR32322">
    <property type="entry name" value="INNER MEMBRANE TRANSPORTER"/>
    <property type="match status" value="1"/>
</dbReference>
<dbReference type="SUPFAM" id="SSF103481">
    <property type="entry name" value="Multidrug resistance efflux transporter EmrE"/>
    <property type="match status" value="2"/>
</dbReference>
<feature type="transmembrane region" description="Helical" evidence="7">
    <location>
        <begin position="157"/>
        <end position="176"/>
    </location>
</feature>
<dbReference type="InterPro" id="IPR037185">
    <property type="entry name" value="EmrE-like"/>
</dbReference>
<dbReference type="PANTHER" id="PTHR32322:SF9">
    <property type="entry name" value="AMINO-ACID METABOLITE EFFLUX PUMP-RELATED"/>
    <property type="match status" value="1"/>
</dbReference>
<sequence>MKISALVLMCPCRKTVAMPIRHVVLALAVAVLWGLNFLAIHLSLEQFPPLFLVALRFALLAIPTLLLVPRPDVPLRWLLGYGLGFGTLQFFGLYLGMAAGFPAGLASLVLQSSAPFTVLLGALLLRERLSGRRMAGVAVAVVGLGVVGLTRGGLDGWIPFLLVVLGGFGWALGNLASRQARAPQPMHLVLWMTVVPPLPMLALSVAVEGPVQIGDALVGAFTAEALPAWLGLLYTVIAGTVIGSAVWVWLMARHPASTVAPFSMLVPVVGILAAWAWLGEVPLHGEILGGVLVVGGVLWANGRSRPRRDGASAGTAPVPAPPRQRGEPSPSAPGHATAPVSHTRTTARLIPVRPLAGIRSGYGTEHQ</sequence>
<feature type="transmembrane region" description="Helical" evidence="7">
    <location>
        <begin position="75"/>
        <end position="97"/>
    </location>
</feature>